<sequence>MKMNWLLFGVMMLVLLSGFFAGMTIGIKVGQMIIFEGANLMFKDSNINITIDVNETTLVNEVNKTIVPYLKEGMMEKE</sequence>
<name>A0A0F9NY18_9ZZZZ</name>
<accession>A0A0F9NY18</accession>
<comment type="caution">
    <text evidence="1">The sequence shown here is derived from an EMBL/GenBank/DDBJ whole genome shotgun (WGS) entry which is preliminary data.</text>
</comment>
<evidence type="ECO:0000313" key="1">
    <source>
        <dbReference type="EMBL" id="KKN17007.1"/>
    </source>
</evidence>
<reference evidence="1" key="1">
    <citation type="journal article" date="2015" name="Nature">
        <title>Complex archaea that bridge the gap between prokaryotes and eukaryotes.</title>
        <authorList>
            <person name="Spang A."/>
            <person name="Saw J.H."/>
            <person name="Jorgensen S.L."/>
            <person name="Zaremba-Niedzwiedzka K."/>
            <person name="Martijn J."/>
            <person name="Lind A.E."/>
            <person name="van Eijk R."/>
            <person name="Schleper C."/>
            <person name="Guy L."/>
            <person name="Ettema T.J."/>
        </authorList>
    </citation>
    <scope>NUCLEOTIDE SEQUENCE</scope>
</reference>
<dbReference type="AlphaFoldDB" id="A0A0F9NY18"/>
<organism evidence="1">
    <name type="scientific">marine sediment metagenome</name>
    <dbReference type="NCBI Taxonomy" id="412755"/>
    <lineage>
        <taxon>unclassified sequences</taxon>
        <taxon>metagenomes</taxon>
        <taxon>ecological metagenomes</taxon>
    </lineage>
</organism>
<proteinExistence type="predicted"/>
<gene>
    <name evidence="1" type="ORF">LCGC14_0970150</name>
</gene>
<dbReference type="EMBL" id="LAZR01003564">
    <property type="protein sequence ID" value="KKN17007.1"/>
    <property type="molecule type" value="Genomic_DNA"/>
</dbReference>
<protein>
    <submittedName>
        <fullName evidence="1">Uncharacterized protein</fullName>
    </submittedName>
</protein>